<keyword evidence="2" id="KW-0732">Signal</keyword>
<keyword evidence="5" id="KW-1185">Reference proteome</keyword>
<evidence type="ECO:0000313" key="5">
    <source>
        <dbReference type="Proteomes" id="UP001064971"/>
    </source>
</evidence>
<reference evidence="4" key="1">
    <citation type="submission" date="2022-07" db="EMBL/GenBank/DDBJ databases">
        <title>Complete Genome Sequence of the Radioresistant Bacterium Deinococcus aetherius ST0316, Isolated from the Air Dust collected in Lower Stratosphere above Japan.</title>
        <authorList>
            <person name="Satoh K."/>
            <person name="Hagiwara K."/>
            <person name="Katsumata K."/>
            <person name="Kubo A."/>
            <person name="Yokobori S."/>
            <person name="Yamagishi A."/>
            <person name="Oono Y."/>
            <person name="Narumi I."/>
        </authorList>
    </citation>
    <scope>NUCLEOTIDE SEQUENCE</scope>
    <source>
        <strain evidence="4">ST0316</strain>
        <plasmid evidence="4">pDAETH-2</plasmid>
    </source>
</reference>
<evidence type="ECO:0000313" key="4">
    <source>
        <dbReference type="EMBL" id="BDP44193.1"/>
    </source>
</evidence>
<gene>
    <name evidence="4" type="ORF">DAETH_41620</name>
</gene>
<evidence type="ECO:0000256" key="2">
    <source>
        <dbReference type="SAM" id="SignalP"/>
    </source>
</evidence>
<feature type="region of interest" description="Disordered" evidence="1">
    <location>
        <begin position="276"/>
        <end position="297"/>
    </location>
</feature>
<keyword evidence="4" id="KW-0614">Plasmid</keyword>
<name>A0ABM8AK38_9DEIO</name>
<protein>
    <recommendedName>
        <fullName evidence="3">Solute-binding protein family 3/N-terminal domain-containing protein</fullName>
    </recommendedName>
</protein>
<geneLocation type="plasmid" evidence="4 5">
    <name>pDAETH-2</name>
</geneLocation>
<evidence type="ECO:0000259" key="3">
    <source>
        <dbReference type="SMART" id="SM00062"/>
    </source>
</evidence>
<dbReference type="SUPFAM" id="SSF53850">
    <property type="entry name" value="Periplasmic binding protein-like II"/>
    <property type="match status" value="1"/>
</dbReference>
<feature type="signal peptide" evidence="2">
    <location>
        <begin position="1"/>
        <end position="21"/>
    </location>
</feature>
<dbReference type="EMBL" id="AP026562">
    <property type="protein sequence ID" value="BDP44193.1"/>
    <property type="molecule type" value="Genomic_DNA"/>
</dbReference>
<dbReference type="InterPro" id="IPR001638">
    <property type="entry name" value="Solute-binding_3/MltF_N"/>
</dbReference>
<dbReference type="Gene3D" id="3.40.190.10">
    <property type="entry name" value="Periplasmic binding protein-like II"/>
    <property type="match status" value="2"/>
</dbReference>
<feature type="compositionally biased region" description="Basic and acidic residues" evidence="1">
    <location>
        <begin position="281"/>
        <end position="297"/>
    </location>
</feature>
<evidence type="ECO:0000256" key="1">
    <source>
        <dbReference type="SAM" id="MobiDB-lite"/>
    </source>
</evidence>
<organism evidence="4 5">
    <name type="scientific">Deinococcus aetherius</name>
    <dbReference type="NCBI Taxonomy" id="200252"/>
    <lineage>
        <taxon>Bacteria</taxon>
        <taxon>Thermotogati</taxon>
        <taxon>Deinococcota</taxon>
        <taxon>Deinococci</taxon>
        <taxon>Deinococcales</taxon>
        <taxon>Deinococcaceae</taxon>
        <taxon>Deinococcus</taxon>
    </lineage>
</organism>
<dbReference type="Proteomes" id="UP001064971">
    <property type="component" value="Plasmid pDAETH-2"/>
</dbReference>
<feature type="domain" description="Solute-binding protein family 3/N-terminal" evidence="3">
    <location>
        <begin position="29"/>
        <end position="272"/>
    </location>
</feature>
<feature type="chain" id="PRO_5047197915" description="Solute-binding protein family 3/N-terminal domain-containing protein" evidence="2">
    <location>
        <begin position="22"/>
        <end position="297"/>
    </location>
</feature>
<dbReference type="RefSeq" id="WP_264778548.1">
    <property type="nucleotide sequence ID" value="NZ_AP026562.1"/>
</dbReference>
<sequence>MNRLKPLLALLALGLPGPALAQQDPSSPTSTTGFLRTDNTMLFCLDQQNPIWRFEQDLALAVARSLGRKAEFYVHRTPLPGLDTSPQPLDRLELLRLFAHRCDIYPGLVGSTTPAFDYPADEQMYATRPYLKVSYVFASRDPKVKTLNALPKTTPLSMERNGLPAYFMYATRKGQFTDRPVTTAARLVQDLVTGKTKAGLVFAPQLYGRQKDLAKVGLTATPVTTLPNMTWYVIYGLRRDRPSLRTQLDSAIVRLIRRGEIQRLLAKHGLDRPGIAVASVSDRRPASESYKDEGPGR</sequence>
<proteinExistence type="predicted"/>
<dbReference type="SMART" id="SM00062">
    <property type="entry name" value="PBPb"/>
    <property type="match status" value="1"/>
</dbReference>
<accession>A0ABM8AK38</accession>